<gene>
    <name evidence="3" type="ORF">A2V71_01755</name>
</gene>
<feature type="compositionally biased region" description="Polar residues" evidence="1">
    <location>
        <begin position="127"/>
        <end position="141"/>
    </location>
</feature>
<feature type="compositionally biased region" description="Basic and acidic residues" evidence="1">
    <location>
        <begin position="104"/>
        <end position="114"/>
    </location>
</feature>
<keyword evidence="2" id="KW-0812">Transmembrane</keyword>
<dbReference type="Proteomes" id="UP000178764">
    <property type="component" value="Unassembled WGS sequence"/>
</dbReference>
<protein>
    <submittedName>
        <fullName evidence="3">Uncharacterized protein</fullName>
    </submittedName>
</protein>
<feature type="transmembrane region" description="Helical" evidence="2">
    <location>
        <begin position="6"/>
        <end position="24"/>
    </location>
</feature>
<evidence type="ECO:0000313" key="3">
    <source>
        <dbReference type="EMBL" id="OGD57140.1"/>
    </source>
</evidence>
<dbReference type="AlphaFoldDB" id="A0A1F5DQ22"/>
<evidence type="ECO:0000313" key="4">
    <source>
        <dbReference type="Proteomes" id="UP000178764"/>
    </source>
</evidence>
<reference evidence="3 4" key="1">
    <citation type="journal article" date="2016" name="Nat. Commun.">
        <title>Thousands of microbial genomes shed light on interconnected biogeochemical processes in an aquifer system.</title>
        <authorList>
            <person name="Anantharaman K."/>
            <person name="Brown C.T."/>
            <person name="Hug L.A."/>
            <person name="Sharon I."/>
            <person name="Castelle C.J."/>
            <person name="Probst A.J."/>
            <person name="Thomas B.C."/>
            <person name="Singh A."/>
            <person name="Wilkins M.J."/>
            <person name="Karaoz U."/>
            <person name="Brodie E.L."/>
            <person name="Williams K.H."/>
            <person name="Hubbard S.S."/>
            <person name="Banfield J.F."/>
        </authorList>
    </citation>
    <scope>NUCLEOTIDE SEQUENCE [LARGE SCALE GENOMIC DNA]</scope>
</reference>
<dbReference type="EMBL" id="MEZT01000005">
    <property type="protein sequence ID" value="OGD57140.1"/>
    <property type="molecule type" value="Genomic_DNA"/>
</dbReference>
<name>A0A1F5DQ22_9BACT</name>
<feature type="region of interest" description="Disordered" evidence="1">
    <location>
        <begin position="101"/>
        <end position="141"/>
    </location>
</feature>
<keyword evidence="2" id="KW-0472">Membrane</keyword>
<accession>A0A1F5DQ22</accession>
<evidence type="ECO:0000256" key="2">
    <source>
        <dbReference type="SAM" id="Phobius"/>
    </source>
</evidence>
<comment type="caution">
    <text evidence="3">The sequence shown here is derived from an EMBL/GenBank/DDBJ whole genome shotgun (WGS) entry which is preliminary data.</text>
</comment>
<proteinExistence type="predicted"/>
<dbReference type="Gene3D" id="3.30.70.60">
    <property type="match status" value="1"/>
</dbReference>
<evidence type="ECO:0000256" key="1">
    <source>
        <dbReference type="SAM" id="MobiDB-lite"/>
    </source>
</evidence>
<keyword evidence="2" id="KW-1133">Transmembrane helix</keyword>
<organism evidence="3 4">
    <name type="scientific">Candidatus Berkelbacteria bacterium RBG_13_40_8</name>
    <dbReference type="NCBI Taxonomy" id="1797467"/>
    <lineage>
        <taxon>Bacteria</taxon>
        <taxon>Candidatus Berkelbacteria</taxon>
    </lineage>
</organism>
<dbReference type="InterPro" id="IPR014717">
    <property type="entry name" value="Transl_elong_EF1B/ribsomal_bS6"/>
</dbReference>
<sequence length="244" mass="26683">MNKTSWIFVIVTTVIIGLIGFFYLRPIVASCLQIYLNTQTAKKDLTDASKKKEVLENLTKNNQLTNLYDIASKYIPESSNSGELVIELTAMATQSNLSVGQVSLEDKKDTKTGGEETSGTSTDNKAETNATSSASSPSGTNEVNFSLKVNGTFPDFVNFLKNTETSSRLISITSMILAQEQDKFTAQLVGKAFWQKGASLENILANIEISQETINKFQNLKTYGTPINLPTESGFGRTDPFVGY</sequence>